<dbReference type="Proteomes" id="UP000735302">
    <property type="component" value="Unassembled WGS sequence"/>
</dbReference>
<sequence>MTTQIPADTYPCISHCQDHSGLTVMMTLEADVFPRTGNRCKYSNPWIEHTYSCPNIPTTDLLLPAILQLAQVLRRASYGRHQAIPASPSSNEISAEAGPVTRPIRLQLLQSQCLNSELINTQADGSSEQLTLPTLLALPPPPLLHWLAFELMDVQSISASIVLNIDLYHFHVLNYRSLN</sequence>
<comment type="caution">
    <text evidence="1">The sequence shown here is derived from an EMBL/GenBank/DDBJ whole genome shotgun (WGS) entry which is preliminary data.</text>
</comment>
<evidence type="ECO:0000313" key="2">
    <source>
        <dbReference type="Proteomes" id="UP000735302"/>
    </source>
</evidence>
<accession>A0AAV4BWE4</accession>
<reference evidence="1 2" key="1">
    <citation type="journal article" date="2021" name="Elife">
        <title>Chloroplast acquisition without the gene transfer in kleptoplastic sea slugs, Plakobranchus ocellatus.</title>
        <authorList>
            <person name="Maeda T."/>
            <person name="Takahashi S."/>
            <person name="Yoshida T."/>
            <person name="Shimamura S."/>
            <person name="Takaki Y."/>
            <person name="Nagai Y."/>
            <person name="Toyoda A."/>
            <person name="Suzuki Y."/>
            <person name="Arimoto A."/>
            <person name="Ishii H."/>
            <person name="Satoh N."/>
            <person name="Nishiyama T."/>
            <person name="Hasebe M."/>
            <person name="Maruyama T."/>
            <person name="Minagawa J."/>
            <person name="Obokata J."/>
            <person name="Shigenobu S."/>
        </authorList>
    </citation>
    <scope>NUCLEOTIDE SEQUENCE [LARGE SCALE GENOMIC DNA]</scope>
</reference>
<evidence type="ECO:0000313" key="1">
    <source>
        <dbReference type="EMBL" id="GFO23652.1"/>
    </source>
</evidence>
<dbReference type="AlphaFoldDB" id="A0AAV4BWE4"/>
<keyword evidence="2" id="KW-1185">Reference proteome</keyword>
<dbReference type="EMBL" id="BLXT01005511">
    <property type="protein sequence ID" value="GFO23652.1"/>
    <property type="molecule type" value="Genomic_DNA"/>
</dbReference>
<proteinExistence type="predicted"/>
<protein>
    <submittedName>
        <fullName evidence="1">Uncharacterized protein</fullName>
    </submittedName>
</protein>
<organism evidence="1 2">
    <name type="scientific">Plakobranchus ocellatus</name>
    <dbReference type="NCBI Taxonomy" id="259542"/>
    <lineage>
        <taxon>Eukaryota</taxon>
        <taxon>Metazoa</taxon>
        <taxon>Spiralia</taxon>
        <taxon>Lophotrochozoa</taxon>
        <taxon>Mollusca</taxon>
        <taxon>Gastropoda</taxon>
        <taxon>Heterobranchia</taxon>
        <taxon>Euthyneura</taxon>
        <taxon>Panpulmonata</taxon>
        <taxon>Sacoglossa</taxon>
        <taxon>Placobranchoidea</taxon>
        <taxon>Plakobranchidae</taxon>
        <taxon>Plakobranchus</taxon>
    </lineage>
</organism>
<name>A0AAV4BWE4_9GAST</name>
<gene>
    <name evidence="1" type="ORF">PoB_005015700</name>
</gene>